<evidence type="ECO:0000313" key="15">
    <source>
        <dbReference type="Proteomes" id="UP000254634"/>
    </source>
</evidence>
<keyword evidence="6 11" id="KW-0547">Nucleotide-binding</keyword>
<dbReference type="GO" id="GO:0004326">
    <property type="term" value="F:tetrahydrofolylpolyglutamate synthase activity"/>
    <property type="evidence" value="ECO:0007669"/>
    <property type="project" value="UniProtKB-EC"/>
</dbReference>
<reference evidence="14" key="1">
    <citation type="submission" date="2018-06" db="EMBL/GenBank/DDBJ databases">
        <authorList>
            <consortium name="Pathogen Informatics"/>
            <person name="Doyle S."/>
        </authorList>
    </citation>
    <scope>NUCLEOTIDE SEQUENCE [LARGE SCALE GENOMIC DNA]</scope>
    <source>
        <strain evidence="14">NCTC13765</strain>
    </source>
</reference>
<evidence type="ECO:0000259" key="13">
    <source>
        <dbReference type="Pfam" id="PF08245"/>
    </source>
</evidence>
<evidence type="ECO:0000256" key="10">
    <source>
        <dbReference type="ARBA" id="ARBA00047493"/>
    </source>
</evidence>
<dbReference type="InterPro" id="IPR036615">
    <property type="entry name" value="Mur_ligase_C_dom_sf"/>
</dbReference>
<dbReference type="GO" id="GO:0009252">
    <property type="term" value="P:peptidoglycan biosynthetic process"/>
    <property type="evidence" value="ECO:0007669"/>
    <property type="project" value="UniProtKB-UniPathway"/>
</dbReference>
<feature type="domain" description="Mur ligase C-terminal" evidence="12">
    <location>
        <begin position="302"/>
        <end position="420"/>
    </location>
</feature>
<evidence type="ECO:0000256" key="6">
    <source>
        <dbReference type="ARBA" id="ARBA00022741"/>
    </source>
</evidence>
<evidence type="ECO:0000259" key="12">
    <source>
        <dbReference type="Pfam" id="PF02875"/>
    </source>
</evidence>
<keyword evidence="7 11" id="KW-0067">ATP-binding</keyword>
<evidence type="ECO:0000256" key="4">
    <source>
        <dbReference type="ARBA" id="ARBA00022598"/>
    </source>
</evidence>
<comment type="catalytic activity">
    <reaction evidence="10">
        <text>(6S)-5,6,7,8-tetrahydrofolyl-(gamma-L-Glu)(n) + L-glutamate + ATP = (6S)-5,6,7,8-tetrahydrofolyl-(gamma-L-Glu)(n+1) + ADP + phosphate + H(+)</text>
        <dbReference type="Rhea" id="RHEA:10580"/>
        <dbReference type="Rhea" id="RHEA-COMP:14738"/>
        <dbReference type="Rhea" id="RHEA-COMP:14740"/>
        <dbReference type="ChEBI" id="CHEBI:15378"/>
        <dbReference type="ChEBI" id="CHEBI:29985"/>
        <dbReference type="ChEBI" id="CHEBI:30616"/>
        <dbReference type="ChEBI" id="CHEBI:43474"/>
        <dbReference type="ChEBI" id="CHEBI:141005"/>
        <dbReference type="ChEBI" id="CHEBI:456216"/>
        <dbReference type="EC" id="6.3.2.17"/>
    </reaction>
</comment>
<dbReference type="UniPathway" id="UPA00219"/>
<dbReference type="GO" id="GO:0005737">
    <property type="term" value="C:cytoplasm"/>
    <property type="evidence" value="ECO:0007669"/>
    <property type="project" value="TreeGrafter"/>
</dbReference>
<keyword evidence="5" id="KW-0479">Metal-binding</keyword>
<dbReference type="RefSeq" id="WP_018371380.1">
    <property type="nucleotide sequence ID" value="NZ_UHFR01000005.1"/>
</dbReference>
<evidence type="ECO:0000256" key="3">
    <source>
        <dbReference type="ARBA" id="ARBA00013025"/>
    </source>
</evidence>
<dbReference type="InterPro" id="IPR013221">
    <property type="entry name" value="Mur_ligase_cen"/>
</dbReference>
<dbReference type="EMBL" id="UHFR01000005">
    <property type="protein sequence ID" value="SUN76411.1"/>
    <property type="molecule type" value="Genomic_DNA"/>
</dbReference>
<evidence type="ECO:0000256" key="8">
    <source>
        <dbReference type="ARBA" id="ARBA00022842"/>
    </source>
</evidence>
<accession>A0A380KXY2</accession>
<evidence type="ECO:0000256" key="2">
    <source>
        <dbReference type="ARBA" id="ARBA00008276"/>
    </source>
</evidence>
<dbReference type="InterPro" id="IPR004101">
    <property type="entry name" value="Mur_ligase_C"/>
</dbReference>
<comment type="cofactor">
    <cofactor evidence="1">
        <name>Mg(2+)</name>
        <dbReference type="ChEBI" id="CHEBI:18420"/>
    </cofactor>
</comment>
<dbReference type="OrthoDB" id="9809356at2"/>
<dbReference type="Gene3D" id="3.90.190.20">
    <property type="entry name" value="Mur ligase, C-terminal domain"/>
    <property type="match status" value="1"/>
</dbReference>
<dbReference type="PANTHER" id="PTHR11136">
    <property type="entry name" value="FOLYLPOLYGLUTAMATE SYNTHASE-RELATED"/>
    <property type="match status" value="1"/>
</dbReference>
<dbReference type="Proteomes" id="UP000254634">
    <property type="component" value="Unassembled WGS sequence"/>
</dbReference>
<dbReference type="SUPFAM" id="SSF53244">
    <property type="entry name" value="MurD-like peptide ligases, peptide-binding domain"/>
    <property type="match status" value="1"/>
</dbReference>
<organism evidence="14 15">
    <name type="scientific">Streptococcus massiliensis</name>
    <dbReference type="NCBI Taxonomy" id="313439"/>
    <lineage>
        <taxon>Bacteria</taxon>
        <taxon>Bacillati</taxon>
        <taxon>Bacillota</taxon>
        <taxon>Bacilli</taxon>
        <taxon>Lactobacillales</taxon>
        <taxon>Streptococcaceae</taxon>
        <taxon>Streptococcus</taxon>
    </lineage>
</organism>
<dbReference type="EC" id="6.3.2.17" evidence="3"/>
<feature type="domain" description="Mur ligase central" evidence="13">
    <location>
        <begin position="47"/>
        <end position="272"/>
    </location>
</feature>
<dbReference type="InterPro" id="IPR001645">
    <property type="entry name" value="Folylpolyglutamate_synth"/>
</dbReference>
<protein>
    <recommendedName>
        <fullName evidence="3">tetrahydrofolate synthase</fullName>
        <ecNumber evidence="3">6.3.2.17</ecNumber>
    </recommendedName>
    <alternativeName>
        <fullName evidence="9">Tetrahydrofolylpolyglutamate synthase</fullName>
    </alternativeName>
</protein>
<evidence type="ECO:0000256" key="7">
    <source>
        <dbReference type="ARBA" id="ARBA00022840"/>
    </source>
</evidence>
<dbReference type="SUPFAM" id="SSF53623">
    <property type="entry name" value="MurD-like peptide ligases, catalytic domain"/>
    <property type="match status" value="1"/>
</dbReference>
<evidence type="ECO:0000256" key="5">
    <source>
        <dbReference type="ARBA" id="ARBA00022723"/>
    </source>
</evidence>
<dbReference type="InterPro" id="IPR036565">
    <property type="entry name" value="Mur-like_cat_sf"/>
</dbReference>
<keyword evidence="15" id="KW-1185">Reference proteome</keyword>
<dbReference type="InterPro" id="IPR018109">
    <property type="entry name" value="Folylpolyglutamate_synth_CS"/>
</dbReference>
<dbReference type="PANTHER" id="PTHR11136:SF0">
    <property type="entry name" value="DIHYDROFOLATE SYNTHETASE-RELATED"/>
    <property type="match status" value="1"/>
</dbReference>
<gene>
    <name evidence="14" type="primary">fgs_1</name>
    <name evidence="14" type="ORF">NCTC13765_00901</name>
</gene>
<dbReference type="FunFam" id="3.40.1190.10:FF:000011">
    <property type="entry name" value="Folylpolyglutamate synthase/dihydrofolate synthase"/>
    <property type="match status" value="1"/>
</dbReference>
<dbReference type="GO" id="GO:0046872">
    <property type="term" value="F:metal ion binding"/>
    <property type="evidence" value="ECO:0007669"/>
    <property type="project" value="UniProtKB-KW"/>
</dbReference>
<sequence>MKKEEKPGLDWLLDYRAAQPNFGLERMEKILALRGNPHLKLSVIHLAGTNGKGSTIAYLRQLLKTSGLRVGTFTSPYLVSYNEQIAIDGLAISNQDLNVLLLTYQELFEQDGDDPSLQGATEFEIMTALAYDYFAQKKVDVALIEVGMGGLLDSTNVCQPELTAITTIGLDHTALLGSTLAAIAEQKAGIIKENVPVVTGKLPAEALTVVERIAQEKSAQLLSYGQAYQSAWQASLPQGERFCFSNETRKKELFETPLLGLHQVDNAALALELCDQYCRLKKLSLLTKSQVQEALSATTWAGRMERICPKPLIFLDGAHNPQAMETLLATLKERYGDFHKQVLFTCIETKAVDEMLAQLRQLKGSQLTLTSFSDARAISRQKMQQLAEKESLPYKDWQAFLEEYLGQEQPKAEVLVITGSLYFLAQVRHFLLTKLEDKQE</sequence>
<dbReference type="NCBIfam" id="TIGR01499">
    <property type="entry name" value="folC"/>
    <property type="match status" value="1"/>
</dbReference>
<keyword evidence="8" id="KW-0460">Magnesium</keyword>
<dbReference type="AlphaFoldDB" id="A0A380KXY2"/>
<evidence type="ECO:0000256" key="1">
    <source>
        <dbReference type="ARBA" id="ARBA00001946"/>
    </source>
</evidence>
<dbReference type="GO" id="GO:0005524">
    <property type="term" value="F:ATP binding"/>
    <property type="evidence" value="ECO:0007669"/>
    <property type="project" value="UniProtKB-KW"/>
</dbReference>
<comment type="similarity">
    <text evidence="2 11">Belongs to the folylpolyglutamate synthase family.</text>
</comment>
<dbReference type="STRING" id="1123307.GCA_000380065_00695"/>
<dbReference type="Gene3D" id="3.40.1190.10">
    <property type="entry name" value="Mur-like, catalytic domain"/>
    <property type="match status" value="1"/>
</dbReference>
<proteinExistence type="inferred from homology"/>
<dbReference type="Pfam" id="PF02875">
    <property type="entry name" value="Mur_ligase_C"/>
    <property type="match status" value="1"/>
</dbReference>
<evidence type="ECO:0000313" key="14">
    <source>
        <dbReference type="EMBL" id="SUN76411.1"/>
    </source>
</evidence>
<dbReference type="GO" id="GO:0008841">
    <property type="term" value="F:dihydrofolate synthase activity"/>
    <property type="evidence" value="ECO:0007669"/>
    <property type="project" value="TreeGrafter"/>
</dbReference>
<dbReference type="Pfam" id="PF08245">
    <property type="entry name" value="Mur_ligase_M"/>
    <property type="match status" value="1"/>
</dbReference>
<dbReference type="PIRSF" id="PIRSF001563">
    <property type="entry name" value="Folylpolyglu_synth"/>
    <property type="match status" value="1"/>
</dbReference>
<keyword evidence="4 11" id="KW-0436">Ligase</keyword>
<evidence type="ECO:0000256" key="11">
    <source>
        <dbReference type="PIRNR" id="PIRNR001563"/>
    </source>
</evidence>
<dbReference type="PROSITE" id="PS01011">
    <property type="entry name" value="FOLYLPOLYGLU_SYNT_1"/>
    <property type="match status" value="1"/>
</dbReference>
<evidence type="ECO:0000256" key="9">
    <source>
        <dbReference type="ARBA" id="ARBA00030592"/>
    </source>
</evidence>
<name>A0A380KXY2_9STRE</name>